<accession>A0A849HJM7</accession>
<name>A0A849HJM7_9MICO</name>
<dbReference type="AlphaFoldDB" id="A0A849HJM7"/>
<dbReference type="Pfam" id="PF14559">
    <property type="entry name" value="TPR_19"/>
    <property type="match status" value="1"/>
</dbReference>
<protein>
    <submittedName>
        <fullName evidence="1">Tetratricopeptide repeat protein</fullName>
    </submittedName>
</protein>
<dbReference type="SUPFAM" id="SSF48452">
    <property type="entry name" value="TPR-like"/>
    <property type="match status" value="1"/>
</dbReference>
<dbReference type="Gene3D" id="1.25.40.10">
    <property type="entry name" value="Tetratricopeptide repeat domain"/>
    <property type="match status" value="1"/>
</dbReference>
<dbReference type="EMBL" id="JABEPQ010000003">
    <property type="protein sequence ID" value="NNM47369.1"/>
    <property type="molecule type" value="Genomic_DNA"/>
</dbReference>
<keyword evidence="2" id="KW-1185">Reference proteome</keyword>
<reference evidence="1 2" key="1">
    <citation type="submission" date="2020-04" db="EMBL/GenBank/DDBJ databases">
        <title>Knoellia sp. isolate from air conditioner.</title>
        <authorList>
            <person name="Chea S."/>
            <person name="Kim D.-U."/>
        </authorList>
    </citation>
    <scope>NUCLEOTIDE SEQUENCE [LARGE SCALE GENOMIC DNA]</scope>
    <source>
        <strain evidence="1 2">DB2414S</strain>
    </source>
</reference>
<comment type="caution">
    <text evidence="1">The sequence shown here is derived from an EMBL/GenBank/DDBJ whole genome shotgun (WGS) entry which is preliminary data.</text>
</comment>
<evidence type="ECO:0000313" key="2">
    <source>
        <dbReference type="Proteomes" id="UP000588586"/>
    </source>
</evidence>
<evidence type="ECO:0000313" key="1">
    <source>
        <dbReference type="EMBL" id="NNM47369.1"/>
    </source>
</evidence>
<proteinExistence type="predicted"/>
<dbReference type="Proteomes" id="UP000588586">
    <property type="component" value="Unassembled WGS sequence"/>
</dbReference>
<dbReference type="InterPro" id="IPR011990">
    <property type="entry name" value="TPR-like_helical_dom_sf"/>
</dbReference>
<dbReference type="RefSeq" id="WP_171244472.1">
    <property type="nucleotide sequence ID" value="NZ_JABEPQ010000003.1"/>
</dbReference>
<sequence length="135" mass="14969">MTTMTNTSPFELRLTWARSLFEHGDYAAAATALVELVDEARESEMMHGTTELREMLARAYFGSAQLGRAEATLRDLVADVPTDAYAHLLLGRTLQRQARHDEARQHLALAEVLGDYERPGAYGETPRDDASSDDA</sequence>
<gene>
    <name evidence="1" type="ORF">HJG52_15335</name>
</gene>
<organism evidence="1 2">
    <name type="scientific">Knoellia koreensis</name>
    <dbReference type="NCBI Taxonomy" id="2730921"/>
    <lineage>
        <taxon>Bacteria</taxon>
        <taxon>Bacillati</taxon>
        <taxon>Actinomycetota</taxon>
        <taxon>Actinomycetes</taxon>
        <taxon>Micrococcales</taxon>
        <taxon>Intrasporangiaceae</taxon>
        <taxon>Knoellia</taxon>
    </lineage>
</organism>